<evidence type="ECO:0000256" key="1">
    <source>
        <dbReference type="SAM" id="MobiDB-lite"/>
    </source>
</evidence>
<dbReference type="PROSITE" id="PS00018">
    <property type="entry name" value="EF_HAND_1"/>
    <property type="match status" value="2"/>
</dbReference>
<dbReference type="EMBL" id="JAAGNX010000001">
    <property type="protein sequence ID" value="NDV61468.1"/>
    <property type="molecule type" value="Genomic_DNA"/>
</dbReference>
<dbReference type="Gene3D" id="1.10.238.10">
    <property type="entry name" value="EF-hand"/>
    <property type="match status" value="1"/>
</dbReference>
<dbReference type="SUPFAM" id="SSF47473">
    <property type="entry name" value="EF-hand"/>
    <property type="match status" value="1"/>
</dbReference>
<proteinExistence type="predicted"/>
<sequence>MKKLMTLAAIALLSTSVNAQEWSFFDALDKNSDGQVSESEWMNRDKKQAKKKGKAFDTEASMATFKERDANGDGVLSEDEVGGATAKKGKKDKKGMKDKADKKMKMSKKDKIGDN</sequence>
<feature type="signal peptide" evidence="2">
    <location>
        <begin position="1"/>
        <end position="19"/>
    </location>
</feature>
<dbReference type="InterPro" id="IPR002048">
    <property type="entry name" value="EF_hand_dom"/>
</dbReference>
<gene>
    <name evidence="4" type="ORF">G0Q06_03290</name>
</gene>
<feature type="region of interest" description="Disordered" evidence="1">
    <location>
        <begin position="35"/>
        <end position="55"/>
    </location>
</feature>
<dbReference type="Pfam" id="PF13202">
    <property type="entry name" value="EF-hand_5"/>
    <property type="match status" value="2"/>
</dbReference>
<keyword evidence="5" id="KW-1185">Reference proteome</keyword>
<dbReference type="InterPro" id="IPR011992">
    <property type="entry name" value="EF-hand-dom_pair"/>
</dbReference>
<evidence type="ECO:0000313" key="5">
    <source>
        <dbReference type="Proteomes" id="UP000478417"/>
    </source>
</evidence>
<dbReference type="RefSeq" id="WP_163962436.1">
    <property type="nucleotide sequence ID" value="NZ_JAAGNX010000001.1"/>
</dbReference>
<dbReference type="Proteomes" id="UP000478417">
    <property type="component" value="Unassembled WGS sequence"/>
</dbReference>
<dbReference type="InterPro" id="IPR018247">
    <property type="entry name" value="EF_Hand_1_Ca_BS"/>
</dbReference>
<dbReference type="AlphaFoldDB" id="A0A6B2LXW3"/>
<keyword evidence="2" id="KW-0732">Signal</keyword>
<feature type="chain" id="PRO_5025377816" description="EF-hand domain-containing protein" evidence="2">
    <location>
        <begin position="20"/>
        <end position="115"/>
    </location>
</feature>
<evidence type="ECO:0000259" key="3">
    <source>
        <dbReference type="PROSITE" id="PS50222"/>
    </source>
</evidence>
<feature type="domain" description="EF-hand" evidence="3">
    <location>
        <begin position="56"/>
        <end position="91"/>
    </location>
</feature>
<name>A0A6B2LXW3_9BACT</name>
<comment type="caution">
    <text evidence="4">The sequence shown here is derived from an EMBL/GenBank/DDBJ whole genome shotgun (WGS) entry which is preliminary data.</text>
</comment>
<evidence type="ECO:0000313" key="4">
    <source>
        <dbReference type="EMBL" id="NDV61468.1"/>
    </source>
</evidence>
<dbReference type="GO" id="GO:0005509">
    <property type="term" value="F:calcium ion binding"/>
    <property type="evidence" value="ECO:0007669"/>
    <property type="project" value="InterPro"/>
</dbReference>
<reference evidence="4 5" key="1">
    <citation type="submission" date="2020-02" db="EMBL/GenBank/DDBJ databases">
        <title>Albibacoteraceae fam. nov., the first described family within the subdivision 4 Verrucomicrobia.</title>
        <authorList>
            <person name="Xi F."/>
        </authorList>
    </citation>
    <scope>NUCLEOTIDE SEQUENCE [LARGE SCALE GENOMIC DNA]</scope>
    <source>
        <strain evidence="4 5">CK1056</strain>
    </source>
</reference>
<dbReference type="PROSITE" id="PS50222">
    <property type="entry name" value="EF_HAND_2"/>
    <property type="match status" value="1"/>
</dbReference>
<accession>A0A6B2LXW3</accession>
<feature type="region of interest" description="Disordered" evidence="1">
    <location>
        <begin position="67"/>
        <end position="115"/>
    </location>
</feature>
<evidence type="ECO:0000256" key="2">
    <source>
        <dbReference type="SAM" id="SignalP"/>
    </source>
</evidence>
<organism evidence="4 5">
    <name type="scientific">Oceanipulchritudo coccoides</name>
    <dbReference type="NCBI Taxonomy" id="2706888"/>
    <lineage>
        <taxon>Bacteria</taxon>
        <taxon>Pseudomonadati</taxon>
        <taxon>Verrucomicrobiota</taxon>
        <taxon>Opitutia</taxon>
        <taxon>Puniceicoccales</taxon>
        <taxon>Oceanipulchritudinaceae</taxon>
        <taxon>Oceanipulchritudo</taxon>
    </lineage>
</organism>
<feature type="compositionally biased region" description="Basic and acidic residues" evidence="1">
    <location>
        <begin position="95"/>
        <end position="115"/>
    </location>
</feature>
<protein>
    <recommendedName>
        <fullName evidence="3">EF-hand domain-containing protein</fullName>
    </recommendedName>
</protein>